<keyword evidence="9" id="KW-0324">Glycolysis</keyword>
<comment type="caution">
    <text evidence="11">The sequence shown here is derived from an EMBL/GenBank/DDBJ whole genome shotgun (WGS) entry which is preliminary data.</text>
</comment>
<dbReference type="Proteomes" id="UP000823790">
    <property type="component" value="Unassembled WGS sequence"/>
</dbReference>
<dbReference type="GO" id="GO:0016301">
    <property type="term" value="F:kinase activity"/>
    <property type="evidence" value="ECO:0007669"/>
    <property type="project" value="UniProtKB-KW"/>
</dbReference>
<keyword evidence="7 9" id="KW-0418">Kinase</keyword>
<comment type="similarity">
    <text evidence="2 9 10">Belongs to the phosphoglycerate kinase family.</text>
</comment>
<dbReference type="EMBL" id="JAGJRS010000031">
    <property type="protein sequence ID" value="MBP1475439.1"/>
    <property type="molecule type" value="Genomic_DNA"/>
</dbReference>
<keyword evidence="5 9" id="KW-0808">Transferase</keyword>
<feature type="binding site" evidence="9">
    <location>
        <begin position="345"/>
        <end position="348"/>
    </location>
    <ligand>
        <name>ATP</name>
        <dbReference type="ChEBI" id="CHEBI:30616"/>
    </ligand>
</feature>
<sequence>MSITRMSDLELRGKRVLIREDLNVPIDDGRITSTQRLDAALPTIKAARDAGAKVMVISHLGRPKEGQFDAESSLAPVARWLGDKLGTPVRLVADYLDGVDVAEGEVVVLENCRMNVGEGKDDEALSKKYAALCDVFVMDAFGTAHRAQASTHGVIRFAPQVAAGPLLSAELDALGKALEQPAHPLLAIVAGSKVSTKLTLLDNLIGKVDQLIVGGGIANTFIAAAGYGVGNSLYEPDLLDAAKKVIADAKRRGAEVPLPVDVVVAPEFSANASATVKPVDAVKDGEMILDIGPETARRYAELIANAGTVVWNGPVGVFEFDAFGKGTETLAHAIAGSKAFSIAGGGDTLAAVDKYGIADKVSYISTGGGAFLEFLEGKELPAVAALKARADG</sequence>
<dbReference type="InterPro" id="IPR015824">
    <property type="entry name" value="Phosphoglycerate_kinase_N"/>
</dbReference>
<organism evidence="11 12">
    <name type="scientific">Frateuria flava</name>
    <dbReference type="NCBI Taxonomy" id="2821489"/>
    <lineage>
        <taxon>Bacteria</taxon>
        <taxon>Pseudomonadati</taxon>
        <taxon>Pseudomonadota</taxon>
        <taxon>Gammaproteobacteria</taxon>
        <taxon>Lysobacterales</taxon>
        <taxon>Rhodanobacteraceae</taxon>
        <taxon>Frateuria</taxon>
    </lineage>
</organism>
<evidence type="ECO:0000256" key="3">
    <source>
        <dbReference type="ARBA" id="ARBA00011245"/>
    </source>
</evidence>
<evidence type="ECO:0000256" key="9">
    <source>
        <dbReference type="HAMAP-Rule" id="MF_00145"/>
    </source>
</evidence>
<keyword evidence="6 9" id="KW-0547">Nucleotide-binding</keyword>
<dbReference type="PIRSF" id="PIRSF000724">
    <property type="entry name" value="Pgk"/>
    <property type="match status" value="1"/>
</dbReference>
<comment type="subunit">
    <text evidence="3 9">Monomer.</text>
</comment>
<feature type="binding site" evidence="9">
    <location>
        <position position="146"/>
    </location>
    <ligand>
        <name>substrate</name>
    </ligand>
</feature>
<dbReference type="PANTHER" id="PTHR11406">
    <property type="entry name" value="PHOSPHOGLYCERATE KINASE"/>
    <property type="match status" value="1"/>
</dbReference>
<evidence type="ECO:0000256" key="10">
    <source>
        <dbReference type="RuleBase" id="RU000532"/>
    </source>
</evidence>
<dbReference type="InterPro" id="IPR036043">
    <property type="entry name" value="Phosphoglycerate_kinase_sf"/>
</dbReference>
<comment type="subcellular location">
    <subcellularLocation>
        <location evidence="9">Cytoplasm</location>
    </subcellularLocation>
</comment>
<dbReference type="EC" id="2.7.2.3" evidence="4 9"/>
<feature type="binding site" evidence="9">
    <location>
        <position position="36"/>
    </location>
    <ligand>
        <name>substrate</name>
    </ligand>
</feature>
<evidence type="ECO:0000256" key="1">
    <source>
        <dbReference type="ARBA" id="ARBA00000642"/>
    </source>
</evidence>
<feature type="binding site" evidence="9">
    <location>
        <position position="113"/>
    </location>
    <ligand>
        <name>substrate</name>
    </ligand>
</feature>
<evidence type="ECO:0000256" key="2">
    <source>
        <dbReference type="ARBA" id="ARBA00008982"/>
    </source>
</evidence>
<reference evidence="11 12" key="1">
    <citation type="submission" date="2021-04" db="EMBL/GenBank/DDBJ databases">
        <authorList>
            <person name="Huq M.A."/>
        </authorList>
    </citation>
    <scope>NUCLEOTIDE SEQUENCE [LARGE SCALE GENOMIC DNA]</scope>
    <source>
        <strain evidence="11 12">MAH-13</strain>
    </source>
</reference>
<dbReference type="PRINTS" id="PR00477">
    <property type="entry name" value="PHGLYCKINASE"/>
</dbReference>
<dbReference type="PANTHER" id="PTHR11406:SF23">
    <property type="entry name" value="PHOSPHOGLYCERATE KINASE 1, CHLOROPLASTIC-RELATED"/>
    <property type="match status" value="1"/>
</dbReference>
<evidence type="ECO:0000256" key="6">
    <source>
        <dbReference type="ARBA" id="ARBA00022741"/>
    </source>
</evidence>
<comment type="pathway">
    <text evidence="9">Carbohydrate degradation; glycolysis; pyruvate from D-glyceraldehyde 3-phosphate: step 2/5.</text>
</comment>
<feature type="binding site" evidence="9">
    <location>
        <begin position="59"/>
        <end position="62"/>
    </location>
    <ligand>
        <name>substrate</name>
    </ligand>
</feature>
<comment type="catalytic activity">
    <reaction evidence="1 9 10">
        <text>(2R)-3-phosphoglycerate + ATP = (2R)-3-phospho-glyceroyl phosphate + ADP</text>
        <dbReference type="Rhea" id="RHEA:14801"/>
        <dbReference type="ChEBI" id="CHEBI:30616"/>
        <dbReference type="ChEBI" id="CHEBI:57604"/>
        <dbReference type="ChEBI" id="CHEBI:58272"/>
        <dbReference type="ChEBI" id="CHEBI:456216"/>
        <dbReference type="EC" id="2.7.2.3"/>
    </reaction>
</comment>
<proteinExistence type="inferred from homology"/>
<feature type="binding site" evidence="9">
    <location>
        <position position="319"/>
    </location>
    <ligand>
        <name>ATP</name>
        <dbReference type="ChEBI" id="CHEBI:30616"/>
    </ligand>
</feature>
<protein>
    <recommendedName>
        <fullName evidence="4 9">Phosphoglycerate kinase</fullName>
        <ecNumber evidence="4 9">2.7.2.3</ecNumber>
    </recommendedName>
</protein>
<accession>A0ABS4DQV2</accession>
<dbReference type="HAMAP" id="MF_00145">
    <property type="entry name" value="Phosphoglyc_kinase"/>
    <property type="match status" value="1"/>
</dbReference>
<dbReference type="InterPro" id="IPR001576">
    <property type="entry name" value="Phosphoglycerate_kinase"/>
</dbReference>
<evidence type="ECO:0000313" key="11">
    <source>
        <dbReference type="EMBL" id="MBP1475439.1"/>
    </source>
</evidence>
<feature type="binding site" evidence="9">
    <location>
        <begin position="21"/>
        <end position="23"/>
    </location>
    <ligand>
        <name>substrate</name>
    </ligand>
</feature>
<gene>
    <name evidence="9" type="primary">pgk</name>
    <name evidence="11" type="ORF">J7I44_14085</name>
</gene>
<dbReference type="PROSITE" id="PS00111">
    <property type="entry name" value="PGLYCERATE_KINASE"/>
    <property type="match status" value="1"/>
</dbReference>
<feature type="binding site" evidence="9">
    <location>
        <position position="197"/>
    </location>
    <ligand>
        <name>ATP</name>
        <dbReference type="ChEBI" id="CHEBI:30616"/>
    </ligand>
</feature>
<evidence type="ECO:0000256" key="7">
    <source>
        <dbReference type="ARBA" id="ARBA00022777"/>
    </source>
</evidence>
<evidence type="ECO:0000256" key="8">
    <source>
        <dbReference type="ARBA" id="ARBA00022840"/>
    </source>
</evidence>
<dbReference type="RefSeq" id="WP_209622149.1">
    <property type="nucleotide sequence ID" value="NZ_JAGJRS010000031.1"/>
</dbReference>
<keyword evidence="9" id="KW-0963">Cytoplasm</keyword>
<dbReference type="InterPro" id="IPR015911">
    <property type="entry name" value="Phosphoglycerate_kinase_CS"/>
</dbReference>
<evidence type="ECO:0000256" key="5">
    <source>
        <dbReference type="ARBA" id="ARBA00022679"/>
    </source>
</evidence>
<name>A0ABS4DQV2_9GAMM</name>
<dbReference type="SUPFAM" id="SSF53748">
    <property type="entry name" value="Phosphoglycerate kinase"/>
    <property type="match status" value="1"/>
</dbReference>
<evidence type="ECO:0000313" key="12">
    <source>
        <dbReference type="Proteomes" id="UP000823790"/>
    </source>
</evidence>
<evidence type="ECO:0000256" key="4">
    <source>
        <dbReference type="ARBA" id="ARBA00013061"/>
    </source>
</evidence>
<dbReference type="Pfam" id="PF00162">
    <property type="entry name" value="PGK"/>
    <property type="match status" value="1"/>
</dbReference>
<keyword evidence="8 9" id="KW-0067">ATP-binding</keyword>
<comment type="caution">
    <text evidence="9">Lacks conserved residue(s) required for the propagation of feature annotation.</text>
</comment>
<keyword evidence="12" id="KW-1185">Reference proteome</keyword>
<dbReference type="Gene3D" id="3.40.50.1260">
    <property type="entry name" value="Phosphoglycerate kinase, N-terminal domain"/>
    <property type="match status" value="2"/>
</dbReference>